<dbReference type="GeneID" id="93761497"/>
<evidence type="ECO:0000313" key="4">
    <source>
        <dbReference type="EMBL" id="MFM9648147.1"/>
    </source>
</evidence>
<dbReference type="Pfam" id="PF13628">
    <property type="entry name" value="DUF4142"/>
    <property type="match status" value="1"/>
</dbReference>
<keyword evidence="2" id="KW-0472">Membrane</keyword>
<dbReference type="RefSeq" id="WP_150473227.1">
    <property type="nucleotide sequence ID" value="NZ_BMVS01000001.1"/>
</dbReference>
<feature type="transmembrane region" description="Helical" evidence="2">
    <location>
        <begin position="20"/>
        <end position="39"/>
    </location>
</feature>
<dbReference type="PANTHER" id="PTHR38593">
    <property type="entry name" value="BLR2558 PROTEIN"/>
    <property type="match status" value="1"/>
</dbReference>
<evidence type="ECO:0000259" key="3">
    <source>
        <dbReference type="Pfam" id="PF13628"/>
    </source>
</evidence>
<feature type="compositionally biased region" description="Pro residues" evidence="1">
    <location>
        <begin position="240"/>
        <end position="254"/>
    </location>
</feature>
<dbReference type="Gene3D" id="1.20.1260.10">
    <property type="match status" value="1"/>
</dbReference>
<sequence length="262" mass="27495">MRPRPRPPIQGRGIFNGTGLIVVGLAATLVALIFPVWSYEDRSGTGVDVLNAETVATRYGPLSGPDRDFVTKVRLAGLWELPAGRQAQAKGTTEAVRTAGRHLVEGHAFLDERVRAVAAQLGLALPNDPTDQQRDWLGTLDAAQGEDFDREFANILRLAHGRVFSLVAQVRAGTQNALVRDLADDANTTVLDHIKVLEATGYVDFAGLARDLAAGSTPPVTRSPAPPGPVADPGAVVPLAPSPDPSYPLPPAATGPPSADGS</sequence>
<dbReference type="InterPro" id="IPR025419">
    <property type="entry name" value="DUF4142"/>
</dbReference>
<proteinExistence type="predicted"/>
<keyword evidence="5" id="KW-1185">Reference proteome</keyword>
<evidence type="ECO:0000313" key="5">
    <source>
        <dbReference type="Proteomes" id="UP001631993"/>
    </source>
</evidence>
<accession>A0ABW9IJI5</accession>
<feature type="domain" description="DUF4142" evidence="3">
    <location>
        <begin position="66"/>
        <end position="197"/>
    </location>
</feature>
<feature type="region of interest" description="Disordered" evidence="1">
    <location>
        <begin position="214"/>
        <end position="262"/>
    </location>
</feature>
<protein>
    <submittedName>
        <fullName evidence="4">DUF4142 domain-containing protein</fullName>
    </submittedName>
</protein>
<gene>
    <name evidence="4" type="ORF">ACKI1S_18580</name>
</gene>
<organism evidence="4 5">
    <name type="scientific">Streptomyces galilaeus</name>
    <dbReference type="NCBI Taxonomy" id="33899"/>
    <lineage>
        <taxon>Bacteria</taxon>
        <taxon>Bacillati</taxon>
        <taxon>Actinomycetota</taxon>
        <taxon>Actinomycetes</taxon>
        <taxon>Kitasatosporales</taxon>
        <taxon>Streptomycetaceae</taxon>
        <taxon>Streptomyces</taxon>
    </lineage>
</organism>
<dbReference type="EMBL" id="JBJVNE010000008">
    <property type="protein sequence ID" value="MFM9648147.1"/>
    <property type="molecule type" value="Genomic_DNA"/>
</dbReference>
<keyword evidence="2" id="KW-1133">Transmembrane helix</keyword>
<evidence type="ECO:0000256" key="2">
    <source>
        <dbReference type="SAM" id="Phobius"/>
    </source>
</evidence>
<keyword evidence="2" id="KW-0812">Transmembrane</keyword>
<evidence type="ECO:0000256" key="1">
    <source>
        <dbReference type="SAM" id="MobiDB-lite"/>
    </source>
</evidence>
<comment type="caution">
    <text evidence="4">The sequence shown here is derived from an EMBL/GenBank/DDBJ whole genome shotgun (WGS) entry which is preliminary data.</text>
</comment>
<dbReference type="Proteomes" id="UP001631993">
    <property type="component" value="Unassembled WGS sequence"/>
</dbReference>
<dbReference type="InterPro" id="IPR012347">
    <property type="entry name" value="Ferritin-like"/>
</dbReference>
<name>A0ABW9IJI5_STRGJ</name>
<dbReference type="PANTHER" id="PTHR38593:SF1">
    <property type="entry name" value="BLR2558 PROTEIN"/>
    <property type="match status" value="1"/>
</dbReference>
<reference evidence="4 5" key="1">
    <citation type="submission" date="2024-12" db="EMBL/GenBank/DDBJ databases">
        <title>Forecasting of Potato common scab and diversities of Pathogenic streptomyces spp. in china.</title>
        <authorList>
            <person name="Handique U."/>
            <person name="Wu J."/>
        </authorList>
    </citation>
    <scope>NUCLEOTIDE SEQUENCE [LARGE SCALE GENOMIC DNA]</scope>
    <source>
        <strain evidence="4 5">ZRIMU1585</strain>
    </source>
</reference>